<evidence type="ECO:0000313" key="3">
    <source>
        <dbReference type="EMBL" id="SDF63752.1"/>
    </source>
</evidence>
<sequence length="162" mass="17009">MSNENKGKDSKGWLWGAVIGTVVGSVTALLFAPKAGRELRKDIADGARQVGDKTQEVASKVSEKTQEVAGKVSEQSVQLAGKVKDSAGELVNDIKNWRASKQADEETLQISSVEDVNDADASADEETAVIGVADETVEGDAESEAAAGEEASLTEEEDTKKA</sequence>
<dbReference type="Gene3D" id="1.20.120.20">
    <property type="entry name" value="Apolipoprotein"/>
    <property type="match status" value="1"/>
</dbReference>
<dbReference type="PANTHER" id="PTHR35792">
    <property type="entry name" value="GENERAL STRESS PROTEIN"/>
    <property type="match status" value="1"/>
</dbReference>
<evidence type="ECO:0000256" key="1">
    <source>
        <dbReference type="SAM" id="MobiDB-lite"/>
    </source>
</evidence>
<protein>
    <submittedName>
        <fullName evidence="3">Gas vesicle protein</fullName>
    </submittedName>
</protein>
<feature type="region of interest" description="Disordered" evidence="1">
    <location>
        <begin position="135"/>
        <end position="162"/>
    </location>
</feature>
<dbReference type="EMBL" id="FNBG01000014">
    <property type="protein sequence ID" value="SDF63752.1"/>
    <property type="molecule type" value="Genomic_DNA"/>
</dbReference>
<reference evidence="3 4" key="1">
    <citation type="submission" date="2016-10" db="EMBL/GenBank/DDBJ databases">
        <authorList>
            <person name="de Groot N.N."/>
        </authorList>
    </citation>
    <scope>NUCLEOTIDE SEQUENCE [LARGE SCALE GENOMIC DNA]</scope>
    <source>
        <strain evidence="3 4">DSM 28129</strain>
    </source>
</reference>
<keyword evidence="4" id="KW-1185">Reference proteome</keyword>
<dbReference type="PANTHER" id="PTHR35792:SF1">
    <property type="entry name" value="SLL0268 PROTEIN"/>
    <property type="match status" value="1"/>
</dbReference>
<feature type="compositionally biased region" description="Acidic residues" evidence="1">
    <location>
        <begin position="152"/>
        <end position="162"/>
    </location>
</feature>
<organism evidence="3 4">
    <name type="scientific">Fontibacillus panacisegetis</name>
    <dbReference type="NCBI Taxonomy" id="670482"/>
    <lineage>
        <taxon>Bacteria</taxon>
        <taxon>Bacillati</taxon>
        <taxon>Bacillota</taxon>
        <taxon>Bacilli</taxon>
        <taxon>Bacillales</taxon>
        <taxon>Paenibacillaceae</taxon>
        <taxon>Fontibacillus</taxon>
    </lineage>
</organism>
<evidence type="ECO:0000256" key="2">
    <source>
        <dbReference type="SAM" id="Phobius"/>
    </source>
</evidence>
<dbReference type="RefSeq" id="WP_091230921.1">
    <property type="nucleotide sequence ID" value="NZ_FNBG01000014.1"/>
</dbReference>
<dbReference type="STRING" id="670482.SAMN04488542_11447"/>
<keyword evidence="2" id="KW-0812">Transmembrane</keyword>
<name>A0A1G7MPN2_9BACL</name>
<dbReference type="AlphaFoldDB" id="A0A1G7MPN2"/>
<dbReference type="Proteomes" id="UP000198972">
    <property type="component" value="Unassembled WGS sequence"/>
</dbReference>
<dbReference type="Pfam" id="PF12732">
    <property type="entry name" value="YtxH"/>
    <property type="match status" value="1"/>
</dbReference>
<dbReference type="InterPro" id="IPR024623">
    <property type="entry name" value="YtxH"/>
</dbReference>
<dbReference type="OrthoDB" id="9810874at2"/>
<gene>
    <name evidence="3" type="ORF">SAMN04488542_11447</name>
</gene>
<accession>A0A1G7MPN2</accession>
<dbReference type="InterPro" id="IPR052928">
    <property type="entry name" value="Desiccation-related_membrane"/>
</dbReference>
<keyword evidence="2" id="KW-0472">Membrane</keyword>
<feature type="transmembrane region" description="Helical" evidence="2">
    <location>
        <begin position="12"/>
        <end position="32"/>
    </location>
</feature>
<keyword evidence="2" id="KW-1133">Transmembrane helix</keyword>
<evidence type="ECO:0000313" key="4">
    <source>
        <dbReference type="Proteomes" id="UP000198972"/>
    </source>
</evidence>
<proteinExistence type="predicted"/>